<keyword evidence="2" id="KW-1133">Transmembrane helix</keyword>
<evidence type="ECO:0000256" key="3">
    <source>
        <dbReference type="SAM" id="SignalP"/>
    </source>
</evidence>
<feature type="region of interest" description="Disordered" evidence="1">
    <location>
        <begin position="284"/>
        <end position="303"/>
    </location>
</feature>
<evidence type="ECO:0000313" key="4">
    <source>
        <dbReference type="EMBL" id="ROT65652.1"/>
    </source>
</evidence>
<evidence type="ECO:0000313" key="5">
    <source>
        <dbReference type="Proteomes" id="UP000283509"/>
    </source>
</evidence>
<comment type="caution">
    <text evidence="4">The sequence shown here is derived from an EMBL/GenBank/DDBJ whole genome shotgun (WGS) entry which is preliminary data.</text>
</comment>
<organism evidence="4 5">
    <name type="scientific">Penaeus vannamei</name>
    <name type="common">Whiteleg shrimp</name>
    <name type="synonym">Litopenaeus vannamei</name>
    <dbReference type="NCBI Taxonomy" id="6689"/>
    <lineage>
        <taxon>Eukaryota</taxon>
        <taxon>Metazoa</taxon>
        <taxon>Ecdysozoa</taxon>
        <taxon>Arthropoda</taxon>
        <taxon>Crustacea</taxon>
        <taxon>Multicrustacea</taxon>
        <taxon>Malacostraca</taxon>
        <taxon>Eumalacostraca</taxon>
        <taxon>Eucarida</taxon>
        <taxon>Decapoda</taxon>
        <taxon>Dendrobranchiata</taxon>
        <taxon>Penaeoidea</taxon>
        <taxon>Penaeidae</taxon>
        <taxon>Penaeus</taxon>
    </lineage>
</organism>
<proteinExistence type="predicted"/>
<feature type="compositionally biased region" description="Polar residues" evidence="1">
    <location>
        <begin position="284"/>
        <end position="294"/>
    </location>
</feature>
<reference evidence="4 5" key="1">
    <citation type="submission" date="2018-04" db="EMBL/GenBank/DDBJ databases">
        <authorList>
            <person name="Zhang X."/>
            <person name="Yuan J."/>
            <person name="Li F."/>
            <person name="Xiang J."/>
        </authorList>
    </citation>
    <scope>NUCLEOTIDE SEQUENCE [LARGE SCALE GENOMIC DNA]</scope>
    <source>
        <tissue evidence="4">Muscle</tissue>
    </source>
</reference>
<dbReference type="EMBL" id="QCYY01003061">
    <property type="protein sequence ID" value="ROT65652.1"/>
    <property type="molecule type" value="Genomic_DNA"/>
</dbReference>
<keyword evidence="2" id="KW-0472">Membrane</keyword>
<name>A0A3R7PB19_PENVA</name>
<keyword evidence="5" id="KW-1185">Reference proteome</keyword>
<evidence type="ECO:0000256" key="1">
    <source>
        <dbReference type="SAM" id="MobiDB-lite"/>
    </source>
</evidence>
<feature type="chain" id="PRO_5018662542" evidence="3">
    <location>
        <begin position="24"/>
        <end position="404"/>
    </location>
</feature>
<evidence type="ECO:0000256" key="2">
    <source>
        <dbReference type="SAM" id="Phobius"/>
    </source>
</evidence>
<accession>A0A3R7PB19</accession>
<keyword evidence="2" id="KW-0812">Transmembrane</keyword>
<protein>
    <submittedName>
        <fullName evidence="4">Uncharacterized protein</fullName>
    </submittedName>
</protein>
<feature type="signal peptide" evidence="3">
    <location>
        <begin position="1"/>
        <end position="23"/>
    </location>
</feature>
<gene>
    <name evidence="4" type="ORF">C7M84_016371</name>
</gene>
<dbReference type="AlphaFoldDB" id="A0A3R7PB19"/>
<reference evidence="4 5" key="2">
    <citation type="submission" date="2019-01" db="EMBL/GenBank/DDBJ databases">
        <title>The decoding of complex shrimp genome reveals the adaptation for benthos swimmer, frequently molting mechanism and breeding impact on genome.</title>
        <authorList>
            <person name="Sun Y."/>
            <person name="Gao Y."/>
            <person name="Yu Y."/>
        </authorList>
    </citation>
    <scope>NUCLEOTIDE SEQUENCE [LARGE SCALE GENOMIC DNA]</scope>
    <source>
        <tissue evidence="4">Muscle</tissue>
    </source>
</reference>
<keyword evidence="3" id="KW-0732">Signal</keyword>
<feature type="transmembrane region" description="Helical" evidence="2">
    <location>
        <begin position="346"/>
        <end position="366"/>
    </location>
</feature>
<sequence length="404" mass="44838">MAGRGTKLWHYLVLTCLSSAAFSAEIPEKDGEFCEEIHDGEERDVDLPLYVGLYPIREEWKWEADFKGGRGKSIYHLSLHSDGEKIEIEVQVHKAKKTAQWTQNSFPLSKWSYLAIYSDGNFLVVQKQDLIITSKHQKRRIVKTTMPTTINVSGVDVTYNCISGHLITHRANTLEVRGDCLYFLQSIRQSMTLSSALTTPKVRSDEWYDIVNQTEKYSFDGEIFVVEICDSALVQNWGSPAVLSTVGIPKTTNVLPNVLKDQSIQPQQPAAPTSTDIFAKSMTTEPSALSTSSRTDVKTTEPSALSAISRVDVKTTEPSALSKSSRMEVMTTTATSPPPEQAASGGTVAAVVIVMLLVMVAAVVSYKKGYVAEAFRFCCETVFRRREVTLEPQEEESDCKEAKL</sequence>
<dbReference type="OrthoDB" id="10430120at2759"/>
<dbReference type="Proteomes" id="UP000283509">
    <property type="component" value="Unassembled WGS sequence"/>
</dbReference>